<dbReference type="EMBL" id="WUTW01000008">
    <property type="protein sequence ID" value="MXQ67709.1"/>
    <property type="molecule type" value="Genomic_DNA"/>
</dbReference>
<reference evidence="1 2" key="1">
    <citation type="submission" date="2019-12" db="EMBL/GenBank/DDBJ databases">
        <title>Nocardia macrotermitis sp. nov. and Nocardia aurantia sp. nov., isolated from the gut of the fungus growing-termite Macrotermes natalensis.</title>
        <authorList>
            <person name="Christine B."/>
            <person name="Rene B."/>
        </authorList>
    </citation>
    <scope>NUCLEOTIDE SEQUENCE [LARGE SCALE GENOMIC DNA]</scope>
    <source>
        <strain evidence="1 2">DSM 102126</strain>
    </source>
</reference>
<proteinExistence type="predicted"/>
<keyword evidence="2" id="KW-1185">Reference proteome</keyword>
<organism evidence="1 2">
    <name type="scientific">Actinomadura rayongensis</name>
    <dbReference type="NCBI Taxonomy" id="1429076"/>
    <lineage>
        <taxon>Bacteria</taxon>
        <taxon>Bacillati</taxon>
        <taxon>Actinomycetota</taxon>
        <taxon>Actinomycetes</taxon>
        <taxon>Streptosporangiales</taxon>
        <taxon>Thermomonosporaceae</taxon>
        <taxon>Actinomadura</taxon>
    </lineage>
</organism>
<comment type="caution">
    <text evidence="1">The sequence shown here is derived from an EMBL/GenBank/DDBJ whole genome shotgun (WGS) entry which is preliminary data.</text>
</comment>
<accession>A0A6I4WA38</accession>
<evidence type="ECO:0000313" key="1">
    <source>
        <dbReference type="EMBL" id="MXQ67709.1"/>
    </source>
</evidence>
<evidence type="ECO:0000313" key="2">
    <source>
        <dbReference type="Proteomes" id="UP000431901"/>
    </source>
</evidence>
<name>A0A6I4WA38_9ACTN</name>
<sequence>MSAIGIALIGVGGTAVGAISASLGGIGQKAYEFRAEARRERNAEQRREQKDSATELLTVLGELRELPERPRDGENAKQWDELRGSLMLRVAELCEALREPRLVMRSKPFHALARFGFMKALDRMLNEELARFILVRDLERAIKKFLGGLPIPKLDSDAQWVHDMVDSYDKFLRDLLKSGIRGYGRSRIWREARWRRRRRMRKNFRAESK</sequence>
<protein>
    <recommendedName>
        <fullName evidence="3">DUF4760 domain-containing protein</fullName>
    </recommendedName>
</protein>
<gene>
    <name evidence="1" type="ORF">GQ466_27190</name>
</gene>
<dbReference type="Proteomes" id="UP000431901">
    <property type="component" value="Unassembled WGS sequence"/>
</dbReference>
<dbReference type="RefSeq" id="WP_161105895.1">
    <property type="nucleotide sequence ID" value="NZ_JBHLYI010000011.1"/>
</dbReference>
<evidence type="ECO:0008006" key="3">
    <source>
        <dbReference type="Google" id="ProtNLM"/>
    </source>
</evidence>
<dbReference type="AlphaFoldDB" id="A0A6I4WA38"/>